<dbReference type="PANTHER" id="PTHR43745:SF2">
    <property type="entry name" value="NITROREDUCTASE MJ1384-RELATED"/>
    <property type="match status" value="1"/>
</dbReference>
<name>A0ABZ2F0C0_9BRAD</name>
<dbReference type="NCBIfam" id="TIGR03605">
    <property type="entry name" value="antibiot_sagB"/>
    <property type="match status" value="1"/>
</dbReference>
<dbReference type="CDD" id="cd02142">
    <property type="entry name" value="McbC_SagB-like_oxidoreductase"/>
    <property type="match status" value="1"/>
</dbReference>
<organism evidence="2 3">
    <name type="scientific">Bradyrhizobium symbiodeficiens</name>
    <dbReference type="NCBI Taxonomy" id="1404367"/>
    <lineage>
        <taxon>Bacteria</taxon>
        <taxon>Pseudomonadati</taxon>
        <taxon>Pseudomonadota</taxon>
        <taxon>Alphaproteobacteria</taxon>
        <taxon>Hyphomicrobiales</taxon>
        <taxon>Nitrobacteraceae</taxon>
        <taxon>Bradyrhizobium</taxon>
    </lineage>
</organism>
<evidence type="ECO:0000313" key="3">
    <source>
        <dbReference type="Proteomes" id="UP000319298"/>
    </source>
</evidence>
<dbReference type="InterPro" id="IPR029479">
    <property type="entry name" value="Nitroreductase"/>
</dbReference>
<feature type="domain" description="Nitroreductase" evidence="1">
    <location>
        <begin position="84"/>
        <end position="257"/>
    </location>
</feature>
<dbReference type="PANTHER" id="PTHR43745">
    <property type="entry name" value="NITROREDUCTASE MJ1384-RELATED"/>
    <property type="match status" value="1"/>
</dbReference>
<dbReference type="InterPro" id="IPR000415">
    <property type="entry name" value="Nitroreductase-like"/>
</dbReference>
<dbReference type="InterPro" id="IPR052544">
    <property type="entry name" value="Bacteriocin_Proc_Enz"/>
</dbReference>
<dbReference type="Gene3D" id="3.40.109.10">
    <property type="entry name" value="NADH Oxidase"/>
    <property type="match status" value="1"/>
</dbReference>
<protein>
    <submittedName>
        <fullName evidence="2">SagB family peptide dehydrogenase</fullName>
    </submittedName>
</protein>
<dbReference type="InterPro" id="IPR020051">
    <property type="entry name" value="SagB-type_dehydrogenase"/>
</dbReference>
<keyword evidence="3" id="KW-1185">Reference proteome</keyword>
<evidence type="ECO:0000313" key="2">
    <source>
        <dbReference type="EMBL" id="WWE88613.1"/>
    </source>
</evidence>
<reference evidence="2 3" key="2">
    <citation type="journal article" date="2020" name="Int. J. Syst. Evol. Microbiol.">
        <title>Description and complete genome sequences of Bradyrhizobium symbiodeficiens sp. nov., a non-symbiotic bacterium associated with legumes native to Canada.</title>
        <authorList>
            <person name="Bromfield E.S.P."/>
            <person name="Cloutier S."/>
            <person name="Nguyen H.D.T."/>
        </authorList>
    </citation>
    <scope>NUCLEOTIDE SEQUENCE [LARGE SCALE GENOMIC DNA]</scope>
    <source>
        <strain evidence="2 3">65S1MB</strain>
    </source>
</reference>
<proteinExistence type="predicted"/>
<dbReference type="EMBL" id="CP041090">
    <property type="protein sequence ID" value="WWE88613.1"/>
    <property type="molecule type" value="Genomic_DNA"/>
</dbReference>
<dbReference type="Pfam" id="PF00881">
    <property type="entry name" value="Nitroreductase"/>
    <property type="match status" value="1"/>
</dbReference>
<gene>
    <name evidence="2" type="ORF">FJN17_34250</name>
</gene>
<reference evidence="3" key="1">
    <citation type="submission" date="2019-06" db="EMBL/GenBank/DDBJ databases">
        <title>Whole-Genome Sequence of Bradyrhizobium sp. 3 Strain 65S1MB.</title>
        <authorList>
            <person name="Bromfield E.S.P."/>
            <person name="Cloutier S."/>
            <person name="Nguyen H.D.T."/>
        </authorList>
    </citation>
    <scope>NUCLEOTIDE SEQUENCE [LARGE SCALE GENOMIC DNA]</scope>
    <source>
        <strain evidence="3">65S1MB</strain>
    </source>
</reference>
<accession>A0ABZ2F0C0</accession>
<sequence>MSQCGLLERSGQDAWSGHDLFFHTRTRRGYARTLIGKSTLEGKSDHQFRTTAIANDDRRLVLEPPLLSSLFATDPPFAAVSARRQSVRRQGSMALTSGQLSEFLFRTLCEQGGRRPYPSGGASYPLQTYLAVNRCRGVAPGLYAYDATAHELIAVGGPGLGLERLLADAAGTANVVEPPQILLVLTADYRRMRRLYEDLSYSLILKEVGAVFQVAMMAAAAMGLGTCPLGCGDSLLFSELIGVDPAIETSVGELMLGSLE</sequence>
<evidence type="ECO:0000259" key="1">
    <source>
        <dbReference type="Pfam" id="PF00881"/>
    </source>
</evidence>
<dbReference type="SUPFAM" id="SSF55469">
    <property type="entry name" value="FMN-dependent nitroreductase-like"/>
    <property type="match status" value="1"/>
</dbReference>
<dbReference type="Proteomes" id="UP000319298">
    <property type="component" value="Chromosome"/>
</dbReference>